<proteinExistence type="predicted"/>
<accession>A0A165PLR3</accession>
<feature type="non-terminal residue" evidence="1">
    <location>
        <position position="1"/>
    </location>
</feature>
<name>A0A165PLR3_9AGAM</name>
<dbReference type="EMBL" id="KV425609">
    <property type="protein sequence ID" value="KZT21218.1"/>
    <property type="molecule type" value="Genomic_DNA"/>
</dbReference>
<reference evidence="1 2" key="1">
    <citation type="journal article" date="2016" name="Mol. Biol. Evol.">
        <title>Comparative Genomics of Early-Diverging Mushroom-Forming Fungi Provides Insights into the Origins of Lignocellulose Decay Capabilities.</title>
        <authorList>
            <person name="Nagy L.G."/>
            <person name="Riley R."/>
            <person name="Tritt A."/>
            <person name="Adam C."/>
            <person name="Daum C."/>
            <person name="Floudas D."/>
            <person name="Sun H."/>
            <person name="Yadav J.S."/>
            <person name="Pangilinan J."/>
            <person name="Larsson K.H."/>
            <person name="Matsuura K."/>
            <person name="Barry K."/>
            <person name="Labutti K."/>
            <person name="Kuo R."/>
            <person name="Ohm R.A."/>
            <person name="Bhattacharya S.S."/>
            <person name="Shirouzu T."/>
            <person name="Yoshinaga Y."/>
            <person name="Martin F.M."/>
            <person name="Grigoriev I.V."/>
            <person name="Hibbett D.S."/>
        </authorList>
    </citation>
    <scope>NUCLEOTIDE SEQUENCE [LARGE SCALE GENOMIC DNA]</scope>
    <source>
        <strain evidence="1 2">HHB14362 ss-1</strain>
    </source>
</reference>
<evidence type="ECO:0000313" key="2">
    <source>
        <dbReference type="Proteomes" id="UP000076761"/>
    </source>
</evidence>
<sequence length="58" mass="6527">GQRLASVIPVSQIYQSVHLFPKFGPVVPQEWTSSSVLDDAPAFFVNLFLDHHNFVMLV</sequence>
<evidence type="ECO:0000313" key="1">
    <source>
        <dbReference type="EMBL" id="KZT21218.1"/>
    </source>
</evidence>
<gene>
    <name evidence="1" type="ORF">NEOLEDRAFT_1073890</name>
</gene>
<organism evidence="1 2">
    <name type="scientific">Neolentinus lepideus HHB14362 ss-1</name>
    <dbReference type="NCBI Taxonomy" id="1314782"/>
    <lineage>
        <taxon>Eukaryota</taxon>
        <taxon>Fungi</taxon>
        <taxon>Dikarya</taxon>
        <taxon>Basidiomycota</taxon>
        <taxon>Agaricomycotina</taxon>
        <taxon>Agaricomycetes</taxon>
        <taxon>Gloeophyllales</taxon>
        <taxon>Gloeophyllaceae</taxon>
        <taxon>Neolentinus</taxon>
    </lineage>
</organism>
<dbReference type="InParanoid" id="A0A165PLR3"/>
<protein>
    <submittedName>
        <fullName evidence="1">Uncharacterized protein</fullName>
    </submittedName>
</protein>
<dbReference type="AlphaFoldDB" id="A0A165PLR3"/>
<dbReference type="Proteomes" id="UP000076761">
    <property type="component" value="Unassembled WGS sequence"/>
</dbReference>
<dbReference type="OrthoDB" id="3202223at2759"/>
<keyword evidence="2" id="KW-1185">Reference proteome</keyword>